<name>A0A1F4RXZ8_UNCSA</name>
<dbReference type="PANTHER" id="PTHR12049">
    <property type="entry name" value="PROTEIN ARGININE METHYLTRANSFERASE NDUFAF7, MITOCHONDRIAL"/>
    <property type="match status" value="1"/>
</dbReference>
<dbReference type="InterPro" id="IPR029063">
    <property type="entry name" value="SAM-dependent_MTases_sf"/>
</dbReference>
<dbReference type="EMBL" id="MEUA01000062">
    <property type="protein sequence ID" value="OGC13029.1"/>
    <property type="molecule type" value="Genomic_DNA"/>
</dbReference>
<accession>A0A1F4RXZ8</accession>
<dbReference type="GO" id="GO:0032259">
    <property type="term" value="P:methylation"/>
    <property type="evidence" value="ECO:0007669"/>
    <property type="project" value="UniProtKB-KW"/>
</dbReference>
<proteinExistence type="predicted"/>
<organism evidence="3 4">
    <name type="scientific">candidate division WOR-1 bacterium RIFOXYB2_FULL_36_35</name>
    <dbReference type="NCBI Taxonomy" id="1802578"/>
    <lineage>
        <taxon>Bacteria</taxon>
        <taxon>Bacillati</taxon>
        <taxon>Saganbacteria</taxon>
    </lineage>
</organism>
<dbReference type="SUPFAM" id="SSF53335">
    <property type="entry name" value="S-adenosyl-L-methionine-dependent methyltransferases"/>
    <property type="match status" value="1"/>
</dbReference>
<keyword evidence="1" id="KW-0489">Methyltransferase</keyword>
<evidence type="ECO:0000313" key="4">
    <source>
        <dbReference type="Proteomes" id="UP000177905"/>
    </source>
</evidence>
<dbReference type="PANTHER" id="PTHR12049:SF7">
    <property type="entry name" value="PROTEIN ARGININE METHYLTRANSFERASE NDUFAF7, MITOCHONDRIAL"/>
    <property type="match status" value="1"/>
</dbReference>
<keyword evidence="2" id="KW-0808">Transferase</keyword>
<dbReference type="Gene3D" id="3.40.50.12710">
    <property type="match status" value="1"/>
</dbReference>
<evidence type="ECO:0000256" key="2">
    <source>
        <dbReference type="ARBA" id="ARBA00022679"/>
    </source>
</evidence>
<dbReference type="Proteomes" id="UP000177905">
    <property type="component" value="Unassembled WGS sequence"/>
</dbReference>
<dbReference type="InterPro" id="IPR003788">
    <property type="entry name" value="NDUFAF7"/>
</dbReference>
<dbReference type="InterPro" id="IPR038375">
    <property type="entry name" value="NDUFAF7_sf"/>
</dbReference>
<sequence>MQISLYHPKLGYYSGGNVKIYGNSDGHQSHFTTHPETFYPFYSYGIAEKFVEMWDCMGNPSDLPVVEMGAGNGRMAKGILDYLKKYCPELYKQVRYNIVELSPVLRNIQKINCAEHNLFHINQSAINFPFSNLNGIIISNELPDVFPVHLVLCHSSPRELYLTENDGVLEEILGPISDSDIYEYMKRADSVSHNRIEVVNTNMMRWAQNLAKGLDRGYIITIDYSRKFGQIAHHERPDIIRCFGEAGGRESRKDAYSKVGELDMTSDLHSDVYMKILEAAGLVTEFIGNETEFIGSTGRITGFLGGFSAIVSSRNVENRRSGNTSTRFIVVGMGKDNKLYPEAFDQVLYLFYPIAVNFWGKEARKSSLFRLGFEMMQAFELEPGVYDFKDINNSLRTKFPNFTHEELLRLSEAIREKINLKKEKKSSDSEKFEYVSNEEIVAEFPVDLLCQYLGKELAVYHSLLKMYLKPEEQYVEKIMTVATLNGEAFVEGLCRIADSKYSYKLANYLIKHKKISALVALMKNYYGFNGSNISLLSEDIRASLFDLVVKIMIEEIRGAIKDNLSLFCYGSVLELIDVALSVDNGLASKFMSLDEEQKKILKELILQCYGREHDSYKRAKCLAFLNVDK</sequence>
<gene>
    <name evidence="3" type="ORF">A2290_00445</name>
</gene>
<dbReference type="GO" id="GO:0035243">
    <property type="term" value="F:protein-arginine omega-N symmetric methyltransferase activity"/>
    <property type="evidence" value="ECO:0007669"/>
    <property type="project" value="TreeGrafter"/>
</dbReference>
<evidence type="ECO:0008006" key="5">
    <source>
        <dbReference type="Google" id="ProtNLM"/>
    </source>
</evidence>
<reference evidence="3 4" key="1">
    <citation type="journal article" date="2016" name="Nat. Commun.">
        <title>Thousands of microbial genomes shed light on interconnected biogeochemical processes in an aquifer system.</title>
        <authorList>
            <person name="Anantharaman K."/>
            <person name="Brown C.T."/>
            <person name="Hug L.A."/>
            <person name="Sharon I."/>
            <person name="Castelle C.J."/>
            <person name="Probst A.J."/>
            <person name="Thomas B.C."/>
            <person name="Singh A."/>
            <person name="Wilkins M.J."/>
            <person name="Karaoz U."/>
            <person name="Brodie E.L."/>
            <person name="Williams K.H."/>
            <person name="Hubbard S.S."/>
            <person name="Banfield J.F."/>
        </authorList>
    </citation>
    <scope>NUCLEOTIDE SEQUENCE [LARGE SCALE GENOMIC DNA]</scope>
</reference>
<comment type="caution">
    <text evidence="3">The sequence shown here is derived from an EMBL/GenBank/DDBJ whole genome shotgun (WGS) entry which is preliminary data.</text>
</comment>
<protein>
    <recommendedName>
        <fullName evidence="5">SAM-dependent methyltransferase</fullName>
    </recommendedName>
</protein>
<evidence type="ECO:0000313" key="3">
    <source>
        <dbReference type="EMBL" id="OGC13029.1"/>
    </source>
</evidence>
<dbReference type="Pfam" id="PF02636">
    <property type="entry name" value="Methyltransf_28"/>
    <property type="match status" value="1"/>
</dbReference>
<evidence type="ECO:0000256" key="1">
    <source>
        <dbReference type="ARBA" id="ARBA00022603"/>
    </source>
</evidence>
<dbReference type="AlphaFoldDB" id="A0A1F4RXZ8"/>